<evidence type="ECO:0000256" key="1">
    <source>
        <dbReference type="SAM" id="MobiDB-lite"/>
    </source>
</evidence>
<keyword evidence="3" id="KW-1185">Reference proteome</keyword>
<proteinExistence type="predicted"/>
<dbReference type="AlphaFoldDB" id="A0A9Q8V6N7"/>
<protein>
    <submittedName>
        <fullName evidence="2">Uncharacterized protein</fullName>
    </submittedName>
</protein>
<gene>
    <name evidence="2" type="ORF">JDV02_000681</name>
</gene>
<dbReference type="GeneID" id="72062646"/>
<evidence type="ECO:0000313" key="3">
    <source>
        <dbReference type="Proteomes" id="UP000829364"/>
    </source>
</evidence>
<dbReference type="EMBL" id="CP086354">
    <property type="protein sequence ID" value="UNI13997.1"/>
    <property type="molecule type" value="Genomic_DNA"/>
</dbReference>
<dbReference type="KEGG" id="ptkz:JDV02_000681"/>
<feature type="region of interest" description="Disordered" evidence="1">
    <location>
        <begin position="53"/>
        <end position="99"/>
    </location>
</feature>
<sequence>MSPPLTVSPYTGYLNSRLPLNPRLQAKLTLAEMGPSIPERWSSVQGAVGDLAAKLDEGPPGKRRATTTWTPAQACTRDPEQRDQQPKGNKKKGTRPRPT</sequence>
<reference evidence="2" key="1">
    <citation type="submission" date="2021-11" db="EMBL/GenBank/DDBJ databases">
        <title>Purpureocillium_takamizusanense_genome.</title>
        <authorList>
            <person name="Nguyen N.-H."/>
        </authorList>
    </citation>
    <scope>NUCLEOTIDE SEQUENCE</scope>
    <source>
        <strain evidence="2">PT3</strain>
    </source>
</reference>
<feature type="compositionally biased region" description="Basic residues" evidence="1">
    <location>
        <begin position="88"/>
        <end position="99"/>
    </location>
</feature>
<organism evidence="2 3">
    <name type="scientific">Purpureocillium takamizusanense</name>
    <dbReference type="NCBI Taxonomy" id="2060973"/>
    <lineage>
        <taxon>Eukaryota</taxon>
        <taxon>Fungi</taxon>
        <taxon>Dikarya</taxon>
        <taxon>Ascomycota</taxon>
        <taxon>Pezizomycotina</taxon>
        <taxon>Sordariomycetes</taxon>
        <taxon>Hypocreomycetidae</taxon>
        <taxon>Hypocreales</taxon>
        <taxon>Ophiocordycipitaceae</taxon>
        <taxon>Purpureocillium</taxon>
    </lineage>
</organism>
<dbReference type="RefSeq" id="XP_047837478.1">
    <property type="nucleotide sequence ID" value="XM_047981518.1"/>
</dbReference>
<accession>A0A9Q8V6N7</accession>
<name>A0A9Q8V6N7_9HYPO</name>
<evidence type="ECO:0000313" key="2">
    <source>
        <dbReference type="EMBL" id="UNI13997.1"/>
    </source>
</evidence>
<dbReference type="Proteomes" id="UP000829364">
    <property type="component" value="Chromosome 1"/>
</dbReference>